<keyword evidence="6" id="KW-1133">Transmembrane helix</keyword>
<accession>A0A1F6CV54</accession>
<gene>
    <name evidence="8" type="ORF">A2851_05765</name>
</gene>
<reference evidence="8 9" key="1">
    <citation type="journal article" date="2016" name="Nat. Commun.">
        <title>Thousands of microbial genomes shed light on interconnected biogeochemical processes in an aquifer system.</title>
        <authorList>
            <person name="Anantharaman K."/>
            <person name="Brown C.T."/>
            <person name="Hug L.A."/>
            <person name="Sharon I."/>
            <person name="Castelle C.J."/>
            <person name="Probst A.J."/>
            <person name="Thomas B.C."/>
            <person name="Singh A."/>
            <person name="Wilkins M.J."/>
            <person name="Karaoz U."/>
            <person name="Brodie E.L."/>
            <person name="Williams K.H."/>
            <person name="Hubbard S.S."/>
            <person name="Banfield J.F."/>
        </authorList>
    </citation>
    <scope>NUCLEOTIDE SEQUENCE [LARGE SCALE GENOMIC DNA]</scope>
</reference>
<evidence type="ECO:0000256" key="6">
    <source>
        <dbReference type="SAM" id="Phobius"/>
    </source>
</evidence>
<evidence type="ECO:0000313" key="9">
    <source>
        <dbReference type="Proteomes" id="UP000176863"/>
    </source>
</evidence>
<evidence type="ECO:0000256" key="2">
    <source>
        <dbReference type="ARBA" id="ARBA00022729"/>
    </source>
</evidence>
<evidence type="ECO:0000256" key="3">
    <source>
        <dbReference type="ARBA" id="ARBA00023002"/>
    </source>
</evidence>
<keyword evidence="4" id="KW-1015">Disulfide bond</keyword>
<dbReference type="InterPro" id="IPR036249">
    <property type="entry name" value="Thioredoxin-like_sf"/>
</dbReference>
<dbReference type="InterPro" id="IPR012336">
    <property type="entry name" value="Thioredoxin-like_fold"/>
</dbReference>
<keyword evidence="2" id="KW-0732">Signal</keyword>
<evidence type="ECO:0000259" key="7">
    <source>
        <dbReference type="PROSITE" id="PS51352"/>
    </source>
</evidence>
<evidence type="ECO:0000256" key="4">
    <source>
        <dbReference type="ARBA" id="ARBA00023157"/>
    </source>
</evidence>
<feature type="domain" description="Thioredoxin" evidence="7">
    <location>
        <begin position="46"/>
        <end position="240"/>
    </location>
</feature>
<dbReference type="Gene3D" id="3.40.30.10">
    <property type="entry name" value="Glutaredoxin"/>
    <property type="match status" value="1"/>
</dbReference>
<evidence type="ECO:0000313" key="8">
    <source>
        <dbReference type="EMBL" id="OGG53043.1"/>
    </source>
</evidence>
<keyword evidence="3" id="KW-0560">Oxidoreductase</keyword>
<dbReference type="PROSITE" id="PS51352">
    <property type="entry name" value="THIOREDOXIN_2"/>
    <property type="match status" value="1"/>
</dbReference>
<dbReference type="PANTHER" id="PTHR13887">
    <property type="entry name" value="GLUTATHIONE S-TRANSFERASE KAPPA"/>
    <property type="match status" value="1"/>
</dbReference>
<dbReference type="Pfam" id="PF13462">
    <property type="entry name" value="Thioredoxin_4"/>
    <property type="match status" value="1"/>
</dbReference>
<feature type="transmembrane region" description="Helical" evidence="6">
    <location>
        <begin position="18"/>
        <end position="39"/>
    </location>
</feature>
<dbReference type="PANTHER" id="PTHR13887:SF14">
    <property type="entry name" value="DISULFIDE BOND FORMATION PROTEIN D"/>
    <property type="match status" value="1"/>
</dbReference>
<dbReference type="EMBL" id="MFKT01000019">
    <property type="protein sequence ID" value="OGG53043.1"/>
    <property type="molecule type" value="Genomic_DNA"/>
</dbReference>
<keyword evidence="6" id="KW-0472">Membrane</keyword>
<protein>
    <recommendedName>
        <fullName evidence="7">Thioredoxin domain-containing protein</fullName>
    </recommendedName>
</protein>
<evidence type="ECO:0000256" key="1">
    <source>
        <dbReference type="ARBA" id="ARBA00005791"/>
    </source>
</evidence>
<dbReference type="SUPFAM" id="SSF52833">
    <property type="entry name" value="Thioredoxin-like"/>
    <property type="match status" value="1"/>
</dbReference>
<organism evidence="8 9">
    <name type="scientific">Candidatus Kaiserbacteria bacterium RIFCSPHIGHO2_01_FULL_53_29</name>
    <dbReference type="NCBI Taxonomy" id="1798480"/>
    <lineage>
        <taxon>Bacteria</taxon>
        <taxon>Candidatus Kaiseribacteriota</taxon>
    </lineage>
</organism>
<keyword evidence="6" id="KW-0812">Transmembrane</keyword>
<comment type="caution">
    <text evidence="8">The sequence shown here is derived from an EMBL/GenBank/DDBJ whole genome shotgun (WGS) entry which is preliminary data.</text>
</comment>
<keyword evidence="5" id="KW-0676">Redox-active center</keyword>
<sequence>MVSIMPESQPTASTQSALYIPAAIVIAGAIIGGGIFFGLSGKSADAPLGDGAPNVAVNIKDVKTDGEPYVGKSNAPLTMAYWSDYQCPFCKQFETTVLPTLMEKYVNTGKLKIVFKDYAFLGPDSTTAALYKHAVWELYPDKFFEWNETMYSAQDEEHGGFGDEASVVKLSGTISGIDANKLKAQVAMKKEVYQKAIDASQQEGAKFGIGGTPGFIIGTQSIDGAQALSSFTTAIDSQLK</sequence>
<comment type="similarity">
    <text evidence="1">Belongs to the thioredoxin family. DsbA subfamily.</text>
</comment>
<dbReference type="STRING" id="1798480.A2851_05765"/>
<dbReference type="GO" id="GO:0016491">
    <property type="term" value="F:oxidoreductase activity"/>
    <property type="evidence" value="ECO:0007669"/>
    <property type="project" value="UniProtKB-KW"/>
</dbReference>
<dbReference type="Proteomes" id="UP000176863">
    <property type="component" value="Unassembled WGS sequence"/>
</dbReference>
<proteinExistence type="inferred from homology"/>
<dbReference type="AlphaFoldDB" id="A0A1F6CV54"/>
<dbReference type="InterPro" id="IPR013766">
    <property type="entry name" value="Thioredoxin_domain"/>
</dbReference>
<evidence type="ECO:0000256" key="5">
    <source>
        <dbReference type="ARBA" id="ARBA00023284"/>
    </source>
</evidence>
<name>A0A1F6CV54_9BACT</name>